<dbReference type="PROSITE" id="PS00211">
    <property type="entry name" value="ABC_TRANSPORTER_1"/>
    <property type="match status" value="1"/>
</dbReference>
<keyword evidence="3" id="KW-0547">Nucleotide-binding</keyword>
<dbReference type="InterPro" id="IPR017871">
    <property type="entry name" value="ABC_transporter-like_CS"/>
</dbReference>
<dbReference type="Pfam" id="PF00005">
    <property type="entry name" value="ABC_tran"/>
    <property type="match status" value="1"/>
</dbReference>
<dbReference type="InterPro" id="IPR025302">
    <property type="entry name" value="DrrA1/2-like_C"/>
</dbReference>
<dbReference type="InterPro" id="IPR003593">
    <property type="entry name" value="AAA+_ATPase"/>
</dbReference>
<dbReference type="SUPFAM" id="SSF52540">
    <property type="entry name" value="P-loop containing nucleoside triphosphate hydrolases"/>
    <property type="match status" value="1"/>
</dbReference>
<dbReference type="Proteomes" id="UP000317716">
    <property type="component" value="Unassembled WGS sequence"/>
</dbReference>
<accession>A0A538T946</accession>
<dbReference type="InterPro" id="IPR003439">
    <property type="entry name" value="ABC_transporter-like_ATP-bd"/>
</dbReference>
<proteinExistence type="inferred from homology"/>
<evidence type="ECO:0000313" key="7">
    <source>
        <dbReference type="EMBL" id="TMQ60160.1"/>
    </source>
</evidence>
<feature type="region of interest" description="Disordered" evidence="5">
    <location>
        <begin position="39"/>
        <end position="96"/>
    </location>
</feature>
<dbReference type="PANTHER" id="PTHR42711:SF5">
    <property type="entry name" value="ABC TRANSPORTER ATP-BINDING PROTEIN NATA"/>
    <property type="match status" value="1"/>
</dbReference>
<comment type="similarity">
    <text evidence="1">Belongs to the ABC transporter superfamily.</text>
</comment>
<keyword evidence="4 7" id="KW-0067">ATP-binding</keyword>
<keyword evidence="2" id="KW-0813">Transport</keyword>
<evidence type="ECO:0000259" key="6">
    <source>
        <dbReference type="PROSITE" id="PS50893"/>
    </source>
</evidence>
<evidence type="ECO:0000256" key="3">
    <source>
        <dbReference type="ARBA" id="ARBA00022741"/>
    </source>
</evidence>
<dbReference type="SMART" id="SM00382">
    <property type="entry name" value="AAA"/>
    <property type="match status" value="1"/>
</dbReference>
<name>A0A538T946_UNCEI</name>
<dbReference type="PROSITE" id="PS50893">
    <property type="entry name" value="ABC_TRANSPORTER_2"/>
    <property type="match status" value="1"/>
</dbReference>
<evidence type="ECO:0000256" key="4">
    <source>
        <dbReference type="ARBA" id="ARBA00022840"/>
    </source>
</evidence>
<reference evidence="7 8" key="1">
    <citation type="journal article" date="2019" name="Nat. Microbiol.">
        <title>Mediterranean grassland soil C-N compound turnover is dependent on rainfall and depth, and is mediated by genomically divergent microorganisms.</title>
        <authorList>
            <person name="Diamond S."/>
            <person name="Andeer P.F."/>
            <person name="Li Z."/>
            <person name="Crits-Christoph A."/>
            <person name="Burstein D."/>
            <person name="Anantharaman K."/>
            <person name="Lane K.R."/>
            <person name="Thomas B.C."/>
            <person name="Pan C."/>
            <person name="Northen T.R."/>
            <person name="Banfield J.F."/>
        </authorList>
    </citation>
    <scope>NUCLEOTIDE SEQUENCE [LARGE SCALE GENOMIC DNA]</scope>
    <source>
        <strain evidence="7">WS_2</strain>
    </source>
</reference>
<dbReference type="GO" id="GO:0016887">
    <property type="term" value="F:ATP hydrolysis activity"/>
    <property type="evidence" value="ECO:0007669"/>
    <property type="project" value="InterPro"/>
</dbReference>
<sequence length="460" mass="48901">MARSNTGASPADGVSPIAVCRPGVGPGFGATPFSAHCGGSGAEQAGTVKRPGHERHGAAVNPDHGSGQSPDGAASKGPLGCVSTSGQRSSARRPRRASTGAGAFVASAFVFYAAGFNCSPVAPAGATAAGRCVPASSPLREKHMLQVHEVLKSYDGRAVVNRVSFEVRAGEIFALLGPNGAGKTTLIRMITDILKPDSGTIRFEGQPIGAENRQRIAYLPEERGLYKRSKVGEVIEYWGTLKGLTRAAAQREAKELLARVELSEWTDKQVQALSKGMQQKLQLCTALIGGPRLLILDESFSGLDPVNVQLLEDILSERRAGGVTVLLSTHQMNKVEELCDRALMINKGHMVLYGPVREIRRAHADHAIMVRAQGELDGLPGVRRVEQVNGDKKLVLEPQATAGSVLRAILDRGVDVESMNMAELPLEDVFIKVVREGLGLDHGRSEIEPDALAAVAERAR</sequence>
<dbReference type="EMBL" id="VBOS01000029">
    <property type="protein sequence ID" value="TMQ60160.1"/>
    <property type="molecule type" value="Genomic_DNA"/>
</dbReference>
<protein>
    <submittedName>
        <fullName evidence="7">ATP-binding cassette domain-containing protein</fullName>
    </submittedName>
</protein>
<evidence type="ECO:0000256" key="1">
    <source>
        <dbReference type="ARBA" id="ARBA00005417"/>
    </source>
</evidence>
<evidence type="ECO:0000313" key="8">
    <source>
        <dbReference type="Proteomes" id="UP000317716"/>
    </source>
</evidence>
<feature type="region of interest" description="Disordered" evidence="5">
    <location>
        <begin position="1"/>
        <end position="21"/>
    </location>
</feature>
<dbReference type="AlphaFoldDB" id="A0A538T946"/>
<dbReference type="PANTHER" id="PTHR42711">
    <property type="entry name" value="ABC TRANSPORTER ATP-BINDING PROTEIN"/>
    <property type="match status" value="1"/>
</dbReference>
<dbReference type="InterPro" id="IPR027417">
    <property type="entry name" value="P-loop_NTPase"/>
</dbReference>
<organism evidence="7 8">
    <name type="scientific">Eiseniibacteriota bacterium</name>
    <dbReference type="NCBI Taxonomy" id="2212470"/>
    <lineage>
        <taxon>Bacteria</taxon>
        <taxon>Candidatus Eiseniibacteriota</taxon>
    </lineage>
</organism>
<evidence type="ECO:0000256" key="5">
    <source>
        <dbReference type="SAM" id="MobiDB-lite"/>
    </source>
</evidence>
<comment type="caution">
    <text evidence="7">The sequence shown here is derived from an EMBL/GenBank/DDBJ whole genome shotgun (WGS) entry which is preliminary data.</text>
</comment>
<evidence type="ECO:0000256" key="2">
    <source>
        <dbReference type="ARBA" id="ARBA00022448"/>
    </source>
</evidence>
<dbReference type="Pfam" id="PF13732">
    <property type="entry name" value="DrrA1-3_C"/>
    <property type="match status" value="1"/>
</dbReference>
<dbReference type="GO" id="GO:0005524">
    <property type="term" value="F:ATP binding"/>
    <property type="evidence" value="ECO:0007669"/>
    <property type="project" value="UniProtKB-KW"/>
</dbReference>
<gene>
    <name evidence="7" type="ORF">E6K72_00910</name>
</gene>
<dbReference type="InterPro" id="IPR050763">
    <property type="entry name" value="ABC_transporter_ATP-binding"/>
</dbReference>
<feature type="domain" description="ABC transporter" evidence="6">
    <location>
        <begin position="145"/>
        <end position="372"/>
    </location>
</feature>
<dbReference type="Gene3D" id="3.40.50.300">
    <property type="entry name" value="P-loop containing nucleotide triphosphate hydrolases"/>
    <property type="match status" value="1"/>
</dbReference>